<keyword evidence="1 2" id="KW-0378">Hydrolase</keyword>
<dbReference type="InterPro" id="IPR012341">
    <property type="entry name" value="6hp_glycosidase-like_sf"/>
</dbReference>
<reference evidence="2 3" key="1">
    <citation type="submission" date="2016-11" db="EMBL/GenBank/DDBJ databases">
        <authorList>
            <person name="Jaros S."/>
            <person name="Januszkiewicz K."/>
            <person name="Wedrychowicz H."/>
        </authorList>
    </citation>
    <scope>NUCLEOTIDE SEQUENCE [LARGE SCALE GENOMIC DNA]</scope>
    <source>
        <strain evidence="2 3">Y1</strain>
    </source>
</reference>
<evidence type="ECO:0000256" key="1">
    <source>
        <dbReference type="ARBA" id="ARBA00022801"/>
    </source>
</evidence>
<dbReference type="EMBL" id="FRCT01000003">
    <property type="protein sequence ID" value="SHM33440.1"/>
    <property type="molecule type" value="Genomic_DNA"/>
</dbReference>
<accession>A0A1M7HYA5</accession>
<sequence length="371" mass="42315">MTRQQSIVNDYIEKLILSSDPLDPLWNVESMVCGKAPKWNYIDNCMITAVLMLYETESDERLLDYSVKYMDTYVNDDGTIPTMNCADYNLDNLCGGRNLISLWKHTNSEHYRLGFEKLWKEQVLRQPRLSCGNFWHKAIYPDQIWLDGTYMAMPFMAEYGKLHDLRGVMDDVERQLFDMRKITRDPKTGLFYHGYDDTKNMIWADPITGLSPEFWLRSNGWICAAMADVFEILEDQRIGKMLAEILGDIIKYCRDDGMLYQLPAKPELEGNYPETSGTLLVAYSAMKAARLGICGEDIRQAGLKAFKTVTDKFINTDAEIPVLGNICLVGGLGGENERDGSAGYYLSEKITQNDAKGIAPYIMAFTETKKM</sequence>
<proteinExistence type="predicted"/>
<dbReference type="PANTHER" id="PTHR33886:SF8">
    <property type="entry name" value="UNSATURATED RHAMNOGALACTURONAN HYDROLASE (EUROFUNG)"/>
    <property type="match status" value="1"/>
</dbReference>
<dbReference type="Pfam" id="PF07470">
    <property type="entry name" value="Glyco_hydro_88"/>
    <property type="match status" value="1"/>
</dbReference>
<dbReference type="InterPro" id="IPR008928">
    <property type="entry name" value="6-hairpin_glycosidase_sf"/>
</dbReference>
<dbReference type="GO" id="GO:0016787">
    <property type="term" value="F:hydrolase activity"/>
    <property type="evidence" value="ECO:0007669"/>
    <property type="project" value="UniProtKB-KW"/>
</dbReference>
<dbReference type="RefSeq" id="WP_072949335.1">
    <property type="nucleotide sequence ID" value="NZ_FRCT01000003.1"/>
</dbReference>
<gene>
    <name evidence="2" type="ORF">SAMN04487860_103171</name>
</gene>
<dbReference type="Gene3D" id="1.50.10.10">
    <property type="match status" value="1"/>
</dbReference>
<dbReference type="GO" id="GO:0005975">
    <property type="term" value="P:carbohydrate metabolic process"/>
    <property type="evidence" value="ECO:0007669"/>
    <property type="project" value="InterPro"/>
</dbReference>
<dbReference type="PANTHER" id="PTHR33886">
    <property type="entry name" value="UNSATURATED RHAMNOGALACTURONAN HYDROLASE (EUROFUNG)"/>
    <property type="match status" value="1"/>
</dbReference>
<dbReference type="OrthoDB" id="6381507at2"/>
<evidence type="ECO:0000313" key="2">
    <source>
        <dbReference type="EMBL" id="SHM33440.1"/>
    </source>
</evidence>
<evidence type="ECO:0000313" key="3">
    <source>
        <dbReference type="Proteomes" id="UP000184394"/>
    </source>
</evidence>
<dbReference type="AlphaFoldDB" id="A0A1M7HYA5"/>
<name>A0A1M7HYA5_RUMFL</name>
<dbReference type="SUPFAM" id="SSF48208">
    <property type="entry name" value="Six-hairpin glycosidases"/>
    <property type="match status" value="1"/>
</dbReference>
<organism evidence="2 3">
    <name type="scientific">Ruminococcus flavefaciens</name>
    <dbReference type="NCBI Taxonomy" id="1265"/>
    <lineage>
        <taxon>Bacteria</taxon>
        <taxon>Bacillati</taxon>
        <taxon>Bacillota</taxon>
        <taxon>Clostridia</taxon>
        <taxon>Eubacteriales</taxon>
        <taxon>Oscillospiraceae</taxon>
        <taxon>Ruminococcus</taxon>
    </lineage>
</organism>
<dbReference type="InterPro" id="IPR010905">
    <property type="entry name" value="Glyco_hydro_88"/>
</dbReference>
<dbReference type="Proteomes" id="UP000184394">
    <property type="component" value="Unassembled WGS sequence"/>
</dbReference>
<protein>
    <submittedName>
        <fullName evidence="2">Unsaturated rhamnogalacturonyl hydrolase</fullName>
    </submittedName>
</protein>
<dbReference type="InterPro" id="IPR052043">
    <property type="entry name" value="PolySaccharide_Degr_Enz"/>
</dbReference>